<protein>
    <submittedName>
        <fullName evidence="2">Uncharacterized protein</fullName>
    </submittedName>
</protein>
<organism evidence="1 2">
    <name type="scientific">Ascaris lumbricoides</name>
    <name type="common">Giant roundworm</name>
    <dbReference type="NCBI Taxonomy" id="6252"/>
    <lineage>
        <taxon>Eukaryota</taxon>
        <taxon>Metazoa</taxon>
        <taxon>Ecdysozoa</taxon>
        <taxon>Nematoda</taxon>
        <taxon>Chromadorea</taxon>
        <taxon>Rhabditida</taxon>
        <taxon>Spirurina</taxon>
        <taxon>Ascaridomorpha</taxon>
        <taxon>Ascaridoidea</taxon>
        <taxon>Ascarididae</taxon>
        <taxon>Ascaris</taxon>
    </lineage>
</organism>
<evidence type="ECO:0000313" key="2">
    <source>
        <dbReference type="WBParaSite" id="ALUE_0000129701-mRNA-1"/>
    </source>
</evidence>
<accession>A0A0M3HIF2</accession>
<name>A0A0M3HIF2_ASCLU</name>
<keyword evidence="1" id="KW-1185">Reference proteome</keyword>
<dbReference type="WBParaSite" id="ALUE_0000129701-mRNA-1">
    <property type="protein sequence ID" value="ALUE_0000129701-mRNA-1"/>
    <property type="gene ID" value="ALUE_0000129701"/>
</dbReference>
<proteinExistence type="predicted"/>
<dbReference type="AlphaFoldDB" id="A0A0M3HIF2"/>
<evidence type="ECO:0000313" key="1">
    <source>
        <dbReference type="Proteomes" id="UP000036681"/>
    </source>
</evidence>
<dbReference type="Proteomes" id="UP000036681">
    <property type="component" value="Unplaced"/>
</dbReference>
<reference evidence="2" key="1">
    <citation type="submission" date="2017-02" db="UniProtKB">
        <authorList>
            <consortium name="WormBaseParasite"/>
        </authorList>
    </citation>
    <scope>IDENTIFICATION</scope>
</reference>
<sequence>MTVQHGLWMSCQKRCIFYSCFDISAPKVYTIKDGLSPTCLT</sequence>